<dbReference type="Gene3D" id="3.30.1390.20">
    <property type="entry name" value="Ribosomal protein L30, ferredoxin-like fold domain"/>
    <property type="match status" value="1"/>
</dbReference>
<reference evidence="7 8" key="1">
    <citation type="submission" date="2009-02" db="EMBL/GenBank/DDBJ databases">
        <title>Vibrio splendidus str. LGP32 complete genome.</title>
        <authorList>
            <person name="Mazel D."/>
            <person name="Le Roux F."/>
        </authorList>
    </citation>
    <scope>NUCLEOTIDE SEQUENCE [LARGE SCALE GENOMIC DNA]</scope>
    <source>
        <strain evidence="7 8">LGP32</strain>
    </source>
</reference>
<comment type="similarity">
    <text evidence="1 5">Belongs to the universal ribosomal protein uL30 family.</text>
</comment>
<dbReference type="InterPro" id="IPR005996">
    <property type="entry name" value="Ribosomal_uL30_bac-type"/>
</dbReference>
<dbReference type="SUPFAM" id="SSF55129">
    <property type="entry name" value="Ribosomal protein L30p/L7e"/>
    <property type="match status" value="1"/>
</dbReference>
<comment type="subunit">
    <text evidence="2 5">Part of the 50S ribosomal subunit.</text>
</comment>
<evidence type="ECO:0000256" key="3">
    <source>
        <dbReference type="ARBA" id="ARBA00022980"/>
    </source>
</evidence>
<dbReference type="STRING" id="575788.VS_2813"/>
<dbReference type="Pfam" id="PF00327">
    <property type="entry name" value="Ribosomal_L30"/>
    <property type="match status" value="1"/>
</dbReference>
<dbReference type="HAMAP" id="MF_01371_B">
    <property type="entry name" value="Ribosomal_uL30_B"/>
    <property type="match status" value="1"/>
</dbReference>
<gene>
    <name evidence="5" type="primary">rpmD</name>
    <name evidence="7" type="ordered locus">VS_2813</name>
</gene>
<evidence type="ECO:0000313" key="7">
    <source>
        <dbReference type="EMBL" id="CAV20104.1"/>
    </source>
</evidence>
<dbReference type="PANTHER" id="PTHR15892:SF2">
    <property type="entry name" value="LARGE RIBOSOMAL SUBUNIT PROTEIN UL30M"/>
    <property type="match status" value="1"/>
</dbReference>
<name>B7VLD9_VIBA3</name>
<dbReference type="eggNOG" id="COG1841">
    <property type="taxonomic scope" value="Bacteria"/>
</dbReference>
<feature type="domain" description="Large ribosomal subunit protein uL30-like ferredoxin-like fold" evidence="6">
    <location>
        <begin position="13"/>
        <end position="63"/>
    </location>
</feature>
<dbReference type="InterPro" id="IPR036919">
    <property type="entry name" value="Ribo_uL30_ferredoxin-like_sf"/>
</dbReference>
<accession>B7VLD9</accession>
<dbReference type="EMBL" id="FM954972">
    <property type="protein sequence ID" value="CAV20104.1"/>
    <property type="molecule type" value="Genomic_DNA"/>
</dbReference>
<dbReference type="PANTHER" id="PTHR15892">
    <property type="entry name" value="MITOCHONDRIAL RIBOSOMAL PROTEIN L30"/>
    <property type="match status" value="1"/>
</dbReference>
<keyword evidence="3 5" id="KW-0689">Ribosomal protein</keyword>
<dbReference type="GO" id="GO:0003735">
    <property type="term" value="F:structural constituent of ribosome"/>
    <property type="evidence" value="ECO:0007669"/>
    <property type="project" value="InterPro"/>
</dbReference>
<evidence type="ECO:0000256" key="2">
    <source>
        <dbReference type="ARBA" id="ARBA00011838"/>
    </source>
</evidence>
<dbReference type="FunFam" id="3.30.1390.20:FF:000001">
    <property type="entry name" value="50S ribosomal protein L30"/>
    <property type="match status" value="1"/>
</dbReference>
<dbReference type="InterPro" id="IPR016082">
    <property type="entry name" value="Ribosomal_uL30_ferredoxin-like"/>
</dbReference>
<dbReference type="NCBIfam" id="TIGR01308">
    <property type="entry name" value="rpmD_bact"/>
    <property type="match status" value="1"/>
</dbReference>
<evidence type="ECO:0000259" key="6">
    <source>
        <dbReference type="Pfam" id="PF00327"/>
    </source>
</evidence>
<protein>
    <recommendedName>
        <fullName evidence="5">Large ribosomal subunit protein uL30</fullName>
    </recommendedName>
</protein>
<dbReference type="GO" id="GO:0006412">
    <property type="term" value="P:translation"/>
    <property type="evidence" value="ECO:0007669"/>
    <property type="project" value="UniProtKB-UniRule"/>
</dbReference>
<evidence type="ECO:0000256" key="4">
    <source>
        <dbReference type="ARBA" id="ARBA00023274"/>
    </source>
</evidence>
<dbReference type="PIRSF" id="PIRSF002211">
    <property type="entry name" value="Ribosomal_L30_bac-type"/>
    <property type="match status" value="1"/>
</dbReference>
<dbReference type="AlphaFoldDB" id="B7VLD9"/>
<dbReference type="Proteomes" id="UP000009100">
    <property type="component" value="Chromosome 1"/>
</dbReference>
<evidence type="ECO:0000256" key="1">
    <source>
        <dbReference type="ARBA" id="ARBA00007594"/>
    </source>
</evidence>
<evidence type="ECO:0000313" key="8">
    <source>
        <dbReference type="Proteomes" id="UP000009100"/>
    </source>
</evidence>
<sequence>MNLFRSKHTMATIKVTQTKSSIGRLPKHKACLKGLGLRRINHTVELEDTPCVRGMINKVYYMVKIEE</sequence>
<dbReference type="HOGENOM" id="CLU_131047_1_4_6"/>
<dbReference type="GO" id="GO:0022625">
    <property type="term" value="C:cytosolic large ribosomal subunit"/>
    <property type="evidence" value="ECO:0007669"/>
    <property type="project" value="TreeGrafter"/>
</dbReference>
<dbReference type="CDD" id="cd01658">
    <property type="entry name" value="Ribosomal_L30"/>
    <property type="match status" value="1"/>
</dbReference>
<keyword evidence="4 5" id="KW-0687">Ribonucleoprotein</keyword>
<organism evidence="7 8">
    <name type="scientific">Vibrio atlanticus (strain LGP32)</name>
    <name type="common">Vibrio splendidus (strain Mel32)</name>
    <dbReference type="NCBI Taxonomy" id="575788"/>
    <lineage>
        <taxon>Bacteria</taxon>
        <taxon>Pseudomonadati</taxon>
        <taxon>Pseudomonadota</taxon>
        <taxon>Gammaproteobacteria</taxon>
        <taxon>Vibrionales</taxon>
        <taxon>Vibrionaceae</taxon>
        <taxon>Vibrio</taxon>
    </lineage>
</organism>
<evidence type="ECO:0000256" key="5">
    <source>
        <dbReference type="HAMAP-Rule" id="MF_01371"/>
    </source>
</evidence>
<proteinExistence type="inferred from homology"/>
<dbReference type="KEGG" id="vsp:VS_2813"/>